<proteinExistence type="predicted"/>
<organism evidence="1 2">
    <name type="scientific">Nostoc sphaeroides CCNUC1</name>
    <dbReference type="NCBI Taxonomy" id="2653204"/>
    <lineage>
        <taxon>Bacteria</taxon>
        <taxon>Bacillati</taxon>
        <taxon>Cyanobacteriota</taxon>
        <taxon>Cyanophyceae</taxon>
        <taxon>Nostocales</taxon>
        <taxon>Nostocaceae</taxon>
        <taxon>Nostoc</taxon>
    </lineage>
</organism>
<dbReference type="AlphaFoldDB" id="A0A5P8WB21"/>
<keyword evidence="2" id="KW-1185">Reference proteome</keyword>
<dbReference type="Proteomes" id="UP000326678">
    <property type="component" value="Chromosome Gxm2"/>
</dbReference>
<accession>A0A5P8WB21</accession>
<dbReference type="KEGG" id="nsh:GXM_07479"/>
<evidence type="ECO:0000313" key="1">
    <source>
        <dbReference type="EMBL" id="QFS49985.1"/>
    </source>
</evidence>
<reference evidence="1 2" key="1">
    <citation type="submission" date="2019-10" db="EMBL/GenBank/DDBJ databases">
        <title>Genomic and transcriptomic insights into the perfect genentic adaptation of a filamentous nitrogen-fixing cyanobacterium to rice fields.</title>
        <authorList>
            <person name="Chen Z."/>
        </authorList>
    </citation>
    <scope>NUCLEOTIDE SEQUENCE [LARGE SCALE GENOMIC DNA]</scope>
    <source>
        <strain evidence="1">CCNUC1</strain>
    </source>
</reference>
<name>A0A5P8WB21_9NOSO</name>
<dbReference type="EMBL" id="CP045227">
    <property type="protein sequence ID" value="QFS49985.1"/>
    <property type="molecule type" value="Genomic_DNA"/>
</dbReference>
<sequence length="42" mass="4996">MLKSKIVSCEPCIFETILIFPFFRDYRAIQLLTIWDVYPADV</sequence>
<evidence type="ECO:0000313" key="2">
    <source>
        <dbReference type="Proteomes" id="UP000326678"/>
    </source>
</evidence>
<gene>
    <name evidence="1" type="ORF">GXM_07479</name>
</gene>
<protein>
    <submittedName>
        <fullName evidence="1">Uncharacterized protein</fullName>
    </submittedName>
</protein>